<dbReference type="eggNOG" id="ENOG5033RW7">
    <property type="taxonomic scope" value="Bacteria"/>
</dbReference>
<proteinExistence type="predicted"/>
<evidence type="ECO:0000313" key="2">
    <source>
        <dbReference type="Proteomes" id="UP000001349"/>
    </source>
</evidence>
<protein>
    <submittedName>
        <fullName evidence="1">Uncharacterized protein</fullName>
    </submittedName>
</protein>
<reference evidence="1 2" key="1">
    <citation type="submission" date="2009-01" db="EMBL/GenBank/DDBJ databases">
        <title>Complete sequence of Clostridium cellulolyticum H10.</title>
        <authorList>
            <consortium name="US DOE Joint Genome Institute"/>
            <person name="Lucas S."/>
            <person name="Copeland A."/>
            <person name="Lapidus A."/>
            <person name="Glavina del Rio T."/>
            <person name="Dalin E."/>
            <person name="Tice H."/>
            <person name="Bruce D."/>
            <person name="Goodwin L."/>
            <person name="Pitluck S."/>
            <person name="Chertkov O."/>
            <person name="Saunders E."/>
            <person name="Brettin T."/>
            <person name="Detter J.C."/>
            <person name="Han C."/>
            <person name="Larimer F."/>
            <person name="Land M."/>
            <person name="Hauser L."/>
            <person name="Kyrpides N."/>
            <person name="Ivanova N."/>
            <person name="Zhou J."/>
            <person name="Richardson P."/>
        </authorList>
    </citation>
    <scope>NUCLEOTIDE SEQUENCE [LARGE SCALE GENOMIC DNA]</scope>
    <source>
        <strain evidence="2">ATCC 35319 / DSM 5812 / JCM 6584 / H10</strain>
    </source>
</reference>
<organism evidence="1 2">
    <name type="scientific">Ruminiclostridium cellulolyticum (strain ATCC 35319 / DSM 5812 / JCM 6584 / H10)</name>
    <name type="common">Clostridium cellulolyticum</name>
    <dbReference type="NCBI Taxonomy" id="394503"/>
    <lineage>
        <taxon>Bacteria</taxon>
        <taxon>Bacillati</taxon>
        <taxon>Bacillota</taxon>
        <taxon>Clostridia</taxon>
        <taxon>Eubacteriales</taxon>
        <taxon>Oscillospiraceae</taxon>
        <taxon>Ruminiclostridium</taxon>
    </lineage>
</organism>
<dbReference type="RefSeq" id="WP_015924955.1">
    <property type="nucleotide sequence ID" value="NC_011898.1"/>
</dbReference>
<dbReference type="OrthoDB" id="1738485at2"/>
<dbReference type="HOGENOM" id="CLU_1352696_0_0_9"/>
<gene>
    <name evidence="1" type="ordered locus">Ccel_1458</name>
</gene>
<dbReference type="EMBL" id="CP001348">
    <property type="protein sequence ID" value="ACL75812.1"/>
    <property type="molecule type" value="Genomic_DNA"/>
</dbReference>
<sequence length="202" mass="23502">MEYTEDKINSFTGILRKAGLLSVDLIYRINYRLLFGSNLYYRHRISSFRSCAFCRNLNYNKAIRKYVCSYTEYEAYGSLVPCIIPDSYSRLVKKYSEEALQVPWLFKNPCLNFDVLEPKHYFRNFLSLNMSSSIIKLETLEGILTGKCYGEIPCHICALVSKETYTGCKYASRAKETGRCSIIYDNLKEYYTNYTTSMTNVS</sequence>
<keyword evidence="2" id="KW-1185">Reference proteome</keyword>
<evidence type="ECO:0000313" key="1">
    <source>
        <dbReference type="EMBL" id="ACL75812.1"/>
    </source>
</evidence>
<dbReference type="Proteomes" id="UP000001349">
    <property type="component" value="Chromosome"/>
</dbReference>
<dbReference type="KEGG" id="cce:Ccel_1458"/>
<accession>B8I1Y6</accession>
<dbReference type="AlphaFoldDB" id="B8I1Y6"/>
<name>B8I1Y6_RUMCH</name>